<feature type="transmembrane region" description="Helical" evidence="6">
    <location>
        <begin position="326"/>
        <end position="346"/>
    </location>
</feature>
<feature type="transmembrane region" description="Helical" evidence="6">
    <location>
        <begin position="389"/>
        <end position="408"/>
    </location>
</feature>
<dbReference type="InterPro" id="IPR020846">
    <property type="entry name" value="MFS_dom"/>
</dbReference>
<sequence>MFIEKSVAGLPLRPYAAGPDIPIASDDLPHVLPTLAFACAAILVSYLPFSAVNGVLGTIGTSTGASTSDLQWVTDAFAVALASVVLSAGVLGDLYGRKRIALAGLALTTLGTMLGYLAGGLTSSHAVHLLWVGQATAGIGAGLVMSSTLALIAATAAPANRTRAIATWAACNVVGLGCGAFLSGIITDHTSWRCLFLPISILAVGIGVFGIMRAHESSAPNGRQLDWLGQITGAVGIIALVYGVIQAGTSGYGSPATWGALALGTLGLGLFTRVEHRAKSPLLQLRLFASGGFTAAGVSAMAVLFTLVGVVFILSLFFAHQQASDFGIAIRLGCLFGGNAIASLAAARLTSIFSSRTILLAGIFIAATGLTSLLSISDSTDLGGFAWRLAILGTGSGLVMATSSAVAIQSVPAELAGMAGAGNNALRQLGAALGAAVLGAIFAAQIHTNADYASAVRACAIIVLALLVFTGTAAALLLARRPIPQN</sequence>
<feature type="transmembrane region" description="Helical" evidence="6">
    <location>
        <begin position="76"/>
        <end position="95"/>
    </location>
</feature>
<feature type="transmembrane region" description="Helical" evidence="6">
    <location>
        <begin position="195"/>
        <end position="215"/>
    </location>
</feature>
<keyword evidence="3 6" id="KW-0812">Transmembrane</keyword>
<dbReference type="InterPro" id="IPR011701">
    <property type="entry name" value="MFS"/>
</dbReference>
<keyword evidence="4 6" id="KW-1133">Transmembrane helix</keyword>
<dbReference type="Pfam" id="PF07690">
    <property type="entry name" value="MFS_1"/>
    <property type="match status" value="1"/>
</dbReference>
<feature type="transmembrane region" description="Helical" evidence="6">
    <location>
        <begin position="131"/>
        <end position="153"/>
    </location>
</feature>
<feature type="domain" description="Major facilitator superfamily (MFS) profile" evidence="7">
    <location>
        <begin position="34"/>
        <end position="483"/>
    </location>
</feature>
<dbReference type="Proteomes" id="UP001595773">
    <property type="component" value="Unassembled WGS sequence"/>
</dbReference>
<comment type="caution">
    <text evidence="8">The sequence shown here is derived from an EMBL/GenBank/DDBJ whole genome shotgun (WGS) entry which is preliminary data.</text>
</comment>
<feature type="transmembrane region" description="Helical" evidence="6">
    <location>
        <begin position="358"/>
        <end position="377"/>
    </location>
</feature>
<dbReference type="SUPFAM" id="SSF103473">
    <property type="entry name" value="MFS general substrate transporter"/>
    <property type="match status" value="1"/>
</dbReference>
<feature type="transmembrane region" description="Helical" evidence="6">
    <location>
        <begin position="165"/>
        <end position="183"/>
    </location>
</feature>
<feature type="transmembrane region" description="Helical" evidence="6">
    <location>
        <begin position="287"/>
        <end position="320"/>
    </location>
</feature>
<protein>
    <submittedName>
        <fullName evidence="8">MFS transporter</fullName>
    </submittedName>
</protein>
<dbReference type="PROSITE" id="PS50850">
    <property type="entry name" value="MFS"/>
    <property type="match status" value="1"/>
</dbReference>
<proteinExistence type="predicted"/>
<evidence type="ECO:0000259" key="7">
    <source>
        <dbReference type="PROSITE" id="PS50850"/>
    </source>
</evidence>
<feature type="transmembrane region" description="Helical" evidence="6">
    <location>
        <begin position="429"/>
        <end position="448"/>
    </location>
</feature>
<evidence type="ECO:0000256" key="2">
    <source>
        <dbReference type="ARBA" id="ARBA00022448"/>
    </source>
</evidence>
<evidence type="ECO:0000256" key="4">
    <source>
        <dbReference type="ARBA" id="ARBA00022989"/>
    </source>
</evidence>
<comment type="subcellular location">
    <subcellularLocation>
        <location evidence="1">Cell membrane</location>
        <topology evidence="1">Multi-pass membrane protein</topology>
    </subcellularLocation>
</comment>
<feature type="transmembrane region" description="Helical" evidence="6">
    <location>
        <begin position="227"/>
        <end position="245"/>
    </location>
</feature>
<accession>A0ABV8R2P3</accession>
<dbReference type="PANTHER" id="PTHR42718">
    <property type="entry name" value="MAJOR FACILITATOR SUPERFAMILY MULTIDRUG TRANSPORTER MFSC"/>
    <property type="match status" value="1"/>
</dbReference>
<evidence type="ECO:0000256" key="1">
    <source>
        <dbReference type="ARBA" id="ARBA00004651"/>
    </source>
</evidence>
<dbReference type="EMBL" id="JBHSCQ010000017">
    <property type="protein sequence ID" value="MFC4266230.1"/>
    <property type="molecule type" value="Genomic_DNA"/>
</dbReference>
<name>A0ABV8R2P3_9MICC</name>
<feature type="transmembrane region" description="Helical" evidence="6">
    <location>
        <begin position="35"/>
        <end position="56"/>
    </location>
</feature>
<dbReference type="RefSeq" id="WP_230067051.1">
    <property type="nucleotide sequence ID" value="NZ_BAABLL010000008.1"/>
</dbReference>
<dbReference type="PANTHER" id="PTHR42718:SF9">
    <property type="entry name" value="MAJOR FACILITATOR SUPERFAMILY MULTIDRUG TRANSPORTER MFSC"/>
    <property type="match status" value="1"/>
</dbReference>
<feature type="transmembrane region" description="Helical" evidence="6">
    <location>
        <begin position="454"/>
        <end position="479"/>
    </location>
</feature>
<keyword evidence="5 6" id="KW-0472">Membrane</keyword>
<reference evidence="9" key="1">
    <citation type="journal article" date="2019" name="Int. J. Syst. Evol. Microbiol.">
        <title>The Global Catalogue of Microorganisms (GCM) 10K type strain sequencing project: providing services to taxonomists for standard genome sequencing and annotation.</title>
        <authorList>
            <consortium name="The Broad Institute Genomics Platform"/>
            <consortium name="The Broad Institute Genome Sequencing Center for Infectious Disease"/>
            <person name="Wu L."/>
            <person name="Ma J."/>
        </authorList>
    </citation>
    <scope>NUCLEOTIDE SEQUENCE [LARGE SCALE GENOMIC DNA]</scope>
    <source>
        <strain evidence="9">CGMCC 1.10698</strain>
    </source>
</reference>
<dbReference type="Gene3D" id="1.20.1720.10">
    <property type="entry name" value="Multidrug resistance protein D"/>
    <property type="match status" value="1"/>
</dbReference>
<organism evidence="8 9">
    <name type="scientific">Arthrobacter cryoconiti</name>
    <dbReference type="NCBI Taxonomy" id="748907"/>
    <lineage>
        <taxon>Bacteria</taxon>
        <taxon>Bacillati</taxon>
        <taxon>Actinomycetota</taxon>
        <taxon>Actinomycetes</taxon>
        <taxon>Micrococcales</taxon>
        <taxon>Micrococcaceae</taxon>
        <taxon>Arthrobacter</taxon>
    </lineage>
</organism>
<evidence type="ECO:0000256" key="3">
    <source>
        <dbReference type="ARBA" id="ARBA00022692"/>
    </source>
</evidence>
<evidence type="ECO:0000256" key="6">
    <source>
        <dbReference type="SAM" id="Phobius"/>
    </source>
</evidence>
<evidence type="ECO:0000313" key="9">
    <source>
        <dbReference type="Proteomes" id="UP001595773"/>
    </source>
</evidence>
<gene>
    <name evidence="8" type="ORF">ACFOW9_11515</name>
</gene>
<feature type="transmembrane region" description="Helical" evidence="6">
    <location>
        <begin position="100"/>
        <end position="119"/>
    </location>
</feature>
<dbReference type="Gene3D" id="1.20.1250.20">
    <property type="entry name" value="MFS general substrate transporter like domains"/>
    <property type="match status" value="1"/>
</dbReference>
<evidence type="ECO:0000313" key="8">
    <source>
        <dbReference type="EMBL" id="MFC4266230.1"/>
    </source>
</evidence>
<keyword evidence="2" id="KW-0813">Transport</keyword>
<feature type="transmembrane region" description="Helical" evidence="6">
    <location>
        <begin position="257"/>
        <end position="275"/>
    </location>
</feature>
<keyword evidence="9" id="KW-1185">Reference proteome</keyword>
<dbReference type="InterPro" id="IPR036259">
    <property type="entry name" value="MFS_trans_sf"/>
</dbReference>
<evidence type="ECO:0000256" key="5">
    <source>
        <dbReference type="ARBA" id="ARBA00023136"/>
    </source>
</evidence>